<dbReference type="PANTHER" id="PTHR46033:SF8">
    <property type="entry name" value="PROTEIN MAINTENANCE OF MERISTEMS-LIKE"/>
    <property type="match status" value="1"/>
</dbReference>
<proteinExistence type="predicted"/>
<evidence type="ECO:0000259" key="1">
    <source>
        <dbReference type="Pfam" id="PF10536"/>
    </source>
</evidence>
<accession>A0AAV0JH40</accession>
<comment type="caution">
    <text evidence="2">The sequence shown here is derived from an EMBL/GenBank/DDBJ whole genome shotgun (WGS) entry which is preliminary data.</text>
</comment>
<dbReference type="GO" id="GO:0010073">
    <property type="term" value="P:meristem maintenance"/>
    <property type="evidence" value="ECO:0007669"/>
    <property type="project" value="InterPro"/>
</dbReference>
<evidence type="ECO:0000313" key="2">
    <source>
        <dbReference type="EMBL" id="CAI0408223.1"/>
    </source>
</evidence>
<dbReference type="EMBL" id="CAMGYJ010000004">
    <property type="protein sequence ID" value="CAI0408223.1"/>
    <property type="molecule type" value="Genomic_DNA"/>
</dbReference>
<dbReference type="Proteomes" id="UP001154282">
    <property type="component" value="Unassembled WGS sequence"/>
</dbReference>
<dbReference type="InterPro" id="IPR019557">
    <property type="entry name" value="AminoTfrase-like_pln_mobile"/>
</dbReference>
<protein>
    <recommendedName>
        <fullName evidence="1">Aminotransferase-like plant mobile domain-containing protein</fullName>
    </recommendedName>
</protein>
<sequence>MEMDNNLLTTMLERWRKETHTFQLRKGEMTIKLKDVALMTKLPIKGDVLIESALRPLNGCSLFISEHLGIDVPRKAPEGRRIAPLDKSMLSMLSNSTARQVYVAGIRSD</sequence>
<dbReference type="AlphaFoldDB" id="A0AAV0JH40"/>
<organism evidence="2 3">
    <name type="scientific">Linum tenue</name>
    <dbReference type="NCBI Taxonomy" id="586396"/>
    <lineage>
        <taxon>Eukaryota</taxon>
        <taxon>Viridiplantae</taxon>
        <taxon>Streptophyta</taxon>
        <taxon>Embryophyta</taxon>
        <taxon>Tracheophyta</taxon>
        <taxon>Spermatophyta</taxon>
        <taxon>Magnoliopsida</taxon>
        <taxon>eudicotyledons</taxon>
        <taxon>Gunneridae</taxon>
        <taxon>Pentapetalae</taxon>
        <taxon>rosids</taxon>
        <taxon>fabids</taxon>
        <taxon>Malpighiales</taxon>
        <taxon>Linaceae</taxon>
        <taxon>Linum</taxon>
    </lineage>
</organism>
<dbReference type="PANTHER" id="PTHR46033">
    <property type="entry name" value="PROTEIN MAIN-LIKE 2"/>
    <property type="match status" value="1"/>
</dbReference>
<feature type="domain" description="Aminotransferase-like plant mobile" evidence="1">
    <location>
        <begin position="2"/>
        <end position="52"/>
    </location>
</feature>
<evidence type="ECO:0000313" key="3">
    <source>
        <dbReference type="Proteomes" id="UP001154282"/>
    </source>
</evidence>
<dbReference type="Pfam" id="PF10536">
    <property type="entry name" value="PMD"/>
    <property type="match status" value="1"/>
</dbReference>
<keyword evidence="3" id="KW-1185">Reference proteome</keyword>
<reference evidence="2" key="1">
    <citation type="submission" date="2022-08" db="EMBL/GenBank/DDBJ databases">
        <authorList>
            <person name="Gutierrez-Valencia J."/>
        </authorList>
    </citation>
    <scope>NUCLEOTIDE SEQUENCE</scope>
</reference>
<gene>
    <name evidence="2" type="ORF">LITE_LOCUS13870</name>
</gene>
<dbReference type="InterPro" id="IPR044824">
    <property type="entry name" value="MAIN-like"/>
</dbReference>
<name>A0AAV0JH40_9ROSI</name>